<evidence type="ECO:0000313" key="2">
    <source>
        <dbReference type="EMBL" id="XCC63378.1"/>
    </source>
</evidence>
<proteinExistence type="predicted"/>
<feature type="domain" description="DUF4037" evidence="1">
    <location>
        <begin position="126"/>
        <end position="225"/>
    </location>
</feature>
<dbReference type="Pfam" id="PF13228">
    <property type="entry name" value="DUF4037"/>
    <property type="match status" value="1"/>
</dbReference>
<name>A0AAU8AAW7_9FIRM</name>
<dbReference type="RefSeq" id="WP_079546753.1">
    <property type="nucleotide sequence ID" value="NZ_CP117826.1"/>
</dbReference>
<evidence type="ECO:0000259" key="1">
    <source>
        <dbReference type="Pfam" id="PF13228"/>
    </source>
</evidence>
<reference evidence="2" key="1">
    <citation type="submission" date="2023-02" db="EMBL/GenBank/DDBJ databases">
        <title>Gut commensal Christensenella minuta modulates host metabolism via a new class of secondary bile acids.</title>
        <authorList>
            <person name="Liu C."/>
        </authorList>
    </citation>
    <scope>NUCLEOTIDE SEQUENCE</scope>
    <source>
        <strain evidence="2">CA70</strain>
    </source>
</reference>
<accession>A0AAU8AAW7</accession>
<protein>
    <submittedName>
        <fullName evidence="2">DUF4037 domain-containing protein</fullName>
    </submittedName>
</protein>
<gene>
    <name evidence="2" type="ORF">PUP29_05545</name>
</gene>
<sequence>MKGLELSEEYFWQVGYPVLCKRLGDIADCAAYGLAGEGSECFGFDDDLSRDHDWGPAFCIWLSDEDFEQYGREFQKVYQGLPGEFAGYPCRNTTEQGSGRVGVMRSSDFYRKFTGCPQAPDSLGKWRVIPEKFLAMATNGKVFQDKKGGFSAVREKLLNYFPEDLRIKKIAGKAALMAQSGQYNYMRCIKRGEQVAARFALSEFMDKTINMVYLLNKRYMPFYKWAHRGMKGFAVLPQMYVLLGKMVQETSSEVIFDMVEHISGLVIEELRRQKLTDVNSVFLEDHCMSILSRIQDKSLMRLHVMAD</sequence>
<dbReference type="InterPro" id="IPR025117">
    <property type="entry name" value="DUF4037"/>
</dbReference>
<organism evidence="2">
    <name type="scientific">Christensenella massiliensis</name>
    <dbReference type="NCBI Taxonomy" id="1805714"/>
    <lineage>
        <taxon>Bacteria</taxon>
        <taxon>Bacillati</taxon>
        <taxon>Bacillota</taxon>
        <taxon>Clostridia</taxon>
        <taxon>Christensenellales</taxon>
        <taxon>Christensenellaceae</taxon>
        <taxon>Christensenella</taxon>
    </lineage>
</organism>
<dbReference type="EMBL" id="CP117826">
    <property type="protein sequence ID" value="XCC63378.1"/>
    <property type="molecule type" value="Genomic_DNA"/>
</dbReference>
<dbReference type="AlphaFoldDB" id="A0AAU8AAW7"/>